<gene>
    <name evidence="1" type="ORF">Shyd_51650</name>
</gene>
<dbReference type="EMBL" id="BNDW01000040">
    <property type="protein sequence ID" value="GHI23794.1"/>
    <property type="molecule type" value="Genomic_DNA"/>
</dbReference>
<accession>A0ABQ3PFJ2</accession>
<evidence type="ECO:0008006" key="3">
    <source>
        <dbReference type="Google" id="ProtNLM"/>
    </source>
</evidence>
<evidence type="ECO:0000313" key="1">
    <source>
        <dbReference type="EMBL" id="GHI23794.1"/>
    </source>
</evidence>
<dbReference type="InterPro" id="IPR025338">
    <property type="entry name" value="DUF4244"/>
</dbReference>
<evidence type="ECO:0000313" key="2">
    <source>
        <dbReference type="Proteomes" id="UP001052739"/>
    </source>
</evidence>
<organism evidence="1 2">
    <name type="scientific">Streptomyces hydrogenans</name>
    <dbReference type="NCBI Taxonomy" id="1873719"/>
    <lineage>
        <taxon>Bacteria</taxon>
        <taxon>Bacillati</taxon>
        <taxon>Actinomycetota</taxon>
        <taxon>Actinomycetes</taxon>
        <taxon>Kitasatosporales</taxon>
        <taxon>Streptomycetaceae</taxon>
        <taxon>Streptomyces</taxon>
    </lineage>
</organism>
<protein>
    <recommendedName>
        <fullName evidence="3">DUF4244 domain-containing protein</fullName>
    </recommendedName>
</protein>
<name>A0ABQ3PFJ2_9ACTN</name>
<keyword evidence="2" id="KW-1185">Reference proteome</keyword>
<proteinExistence type="predicted"/>
<sequence>MNDDMTRTTGRTEGKREMAMTYRWARKALRGFWASRRAGLRADSGMSTVEYALGLLTAAGVAALFYGVMTSGSVSGALQAMVTKALDAPF</sequence>
<dbReference type="Proteomes" id="UP001052739">
    <property type="component" value="Unassembled WGS sequence"/>
</dbReference>
<reference evidence="1" key="1">
    <citation type="submission" date="2024-05" db="EMBL/GenBank/DDBJ databases">
        <title>Whole genome shotgun sequence of Streptomyces hydrogenans NBRC 13475.</title>
        <authorList>
            <person name="Komaki H."/>
            <person name="Tamura T."/>
        </authorList>
    </citation>
    <scope>NUCLEOTIDE SEQUENCE</scope>
    <source>
        <strain evidence="1">NBRC 13475</strain>
    </source>
</reference>
<comment type="caution">
    <text evidence="1">The sequence shown here is derived from an EMBL/GenBank/DDBJ whole genome shotgun (WGS) entry which is preliminary data.</text>
</comment>
<dbReference type="Pfam" id="PF14029">
    <property type="entry name" value="DUF4244"/>
    <property type="match status" value="1"/>
</dbReference>